<dbReference type="AlphaFoldDB" id="A0AAV1HSK2"/>
<dbReference type="Pfam" id="PF00583">
    <property type="entry name" value="Acetyltransf_1"/>
    <property type="match status" value="1"/>
</dbReference>
<organism evidence="9 10">
    <name type="scientific">Coccomyxa viridis</name>
    <dbReference type="NCBI Taxonomy" id="1274662"/>
    <lineage>
        <taxon>Eukaryota</taxon>
        <taxon>Viridiplantae</taxon>
        <taxon>Chlorophyta</taxon>
        <taxon>core chlorophytes</taxon>
        <taxon>Trebouxiophyceae</taxon>
        <taxon>Trebouxiophyceae incertae sedis</taxon>
        <taxon>Coccomyxaceae</taxon>
        <taxon>Coccomyxa</taxon>
    </lineage>
</organism>
<comment type="catalytic activity">
    <reaction evidence="5">
        <text>L-lysyl-[protein] + acetyl-CoA = N(6)-acetyl-L-lysyl-[protein] + CoA + H(+)</text>
        <dbReference type="Rhea" id="RHEA:45948"/>
        <dbReference type="Rhea" id="RHEA-COMP:9752"/>
        <dbReference type="Rhea" id="RHEA-COMP:10731"/>
        <dbReference type="ChEBI" id="CHEBI:15378"/>
        <dbReference type="ChEBI" id="CHEBI:29969"/>
        <dbReference type="ChEBI" id="CHEBI:57287"/>
        <dbReference type="ChEBI" id="CHEBI:57288"/>
        <dbReference type="ChEBI" id="CHEBI:61930"/>
        <dbReference type="EC" id="2.3.1.48"/>
    </reaction>
</comment>
<proteinExistence type="inferred from homology"/>
<keyword evidence="3" id="KW-0808">Transferase</keyword>
<evidence type="ECO:0000259" key="8">
    <source>
        <dbReference type="Pfam" id="PF10394"/>
    </source>
</evidence>
<keyword evidence="10" id="KW-1185">Reference proteome</keyword>
<feature type="domain" description="Histone acetyl transferase HAT1 N-terminal" evidence="8">
    <location>
        <begin position="22"/>
        <end position="177"/>
    </location>
</feature>
<dbReference type="CDD" id="cd04301">
    <property type="entry name" value="NAT_SF"/>
    <property type="match status" value="1"/>
</dbReference>
<dbReference type="PANTHER" id="PTHR12046">
    <property type="entry name" value="HISTONE ACETYLTRANSFERASE TYPE B CATALYTIC SUBUNIT"/>
    <property type="match status" value="1"/>
</dbReference>
<dbReference type="GO" id="GO:0005634">
    <property type="term" value="C:nucleus"/>
    <property type="evidence" value="ECO:0007669"/>
    <property type="project" value="InterPro"/>
</dbReference>
<feature type="domain" description="N-acetyltransferase" evidence="7">
    <location>
        <begin position="215"/>
        <end position="270"/>
    </location>
</feature>
<gene>
    <name evidence="9" type="ORF">CVIRNUC_001220</name>
</gene>
<dbReference type="InterPro" id="IPR016181">
    <property type="entry name" value="Acyl_CoA_acyltransferase"/>
</dbReference>
<dbReference type="GO" id="GO:0004402">
    <property type="term" value="F:histone acetyltransferase activity"/>
    <property type="evidence" value="ECO:0007669"/>
    <property type="project" value="InterPro"/>
</dbReference>
<evidence type="ECO:0000256" key="2">
    <source>
        <dbReference type="ARBA" id="ARBA00013184"/>
    </source>
</evidence>
<evidence type="ECO:0000256" key="3">
    <source>
        <dbReference type="ARBA" id="ARBA00022679"/>
    </source>
</evidence>
<accession>A0AAV1HSK2</accession>
<evidence type="ECO:0000313" key="9">
    <source>
        <dbReference type="EMBL" id="CAK0740048.1"/>
    </source>
</evidence>
<evidence type="ECO:0000256" key="4">
    <source>
        <dbReference type="ARBA" id="ARBA00023315"/>
    </source>
</evidence>
<evidence type="ECO:0000259" key="7">
    <source>
        <dbReference type="Pfam" id="PF00583"/>
    </source>
</evidence>
<evidence type="ECO:0000256" key="1">
    <source>
        <dbReference type="ARBA" id="ARBA00010543"/>
    </source>
</evidence>
<evidence type="ECO:0000313" key="10">
    <source>
        <dbReference type="Proteomes" id="UP001314263"/>
    </source>
</evidence>
<comment type="similarity">
    <text evidence="1">Belongs to the HAT1 family.</text>
</comment>
<dbReference type="GO" id="GO:0031509">
    <property type="term" value="P:subtelomeric heterochromatin formation"/>
    <property type="evidence" value="ECO:0007669"/>
    <property type="project" value="InterPro"/>
</dbReference>
<dbReference type="Pfam" id="PF10394">
    <property type="entry name" value="Hat1_N"/>
    <property type="match status" value="1"/>
</dbReference>
<evidence type="ECO:0000256" key="5">
    <source>
        <dbReference type="ARBA" id="ARBA00048017"/>
    </source>
</evidence>
<dbReference type="InterPro" id="IPR017380">
    <property type="entry name" value="Hist_AcTrfase_B-typ_cat-su"/>
</dbReference>
<feature type="region of interest" description="Disordered" evidence="6">
    <location>
        <begin position="401"/>
        <end position="432"/>
    </location>
</feature>
<dbReference type="EMBL" id="CAUYUE010000002">
    <property type="protein sequence ID" value="CAK0740048.1"/>
    <property type="molecule type" value="Genomic_DNA"/>
</dbReference>
<protein>
    <recommendedName>
        <fullName evidence="2">histone acetyltransferase</fullName>
        <ecNumber evidence="2">2.3.1.48</ecNumber>
    </recommendedName>
</protein>
<keyword evidence="4" id="KW-0012">Acyltransferase</keyword>
<reference evidence="9 10" key="1">
    <citation type="submission" date="2023-10" db="EMBL/GenBank/DDBJ databases">
        <authorList>
            <person name="Maclean D."/>
            <person name="Macfadyen A."/>
        </authorList>
    </citation>
    <scope>NUCLEOTIDE SEQUENCE [LARGE SCALE GENOMIC DNA]</scope>
</reference>
<dbReference type="InterPro" id="IPR019467">
    <property type="entry name" value="Hat1_N"/>
</dbReference>
<dbReference type="SUPFAM" id="SSF55729">
    <property type="entry name" value="Acyl-CoA N-acyltransferases (Nat)"/>
    <property type="match status" value="1"/>
</dbReference>
<dbReference type="Gene3D" id="3.40.630.30">
    <property type="match status" value="1"/>
</dbReference>
<dbReference type="GO" id="GO:0000781">
    <property type="term" value="C:chromosome, telomeric region"/>
    <property type="evidence" value="ECO:0007669"/>
    <property type="project" value="GOC"/>
</dbReference>
<dbReference type="InterPro" id="IPR037113">
    <property type="entry name" value="Hat1_N_sf"/>
</dbReference>
<dbReference type="Gene3D" id="3.90.360.10">
    <property type="entry name" value="Histone acetyl transferase 1 (HAT1), N-terminal domain"/>
    <property type="match status" value="1"/>
</dbReference>
<name>A0AAV1HSK2_9CHLO</name>
<dbReference type="Proteomes" id="UP001314263">
    <property type="component" value="Unassembled WGS sequence"/>
</dbReference>
<comment type="caution">
    <text evidence="9">The sequence shown here is derived from an EMBL/GenBank/DDBJ whole genome shotgun (WGS) entry which is preliminary data.</text>
</comment>
<dbReference type="InterPro" id="IPR000182">
    <property type="entry name" value="GNAT_dom"/>
</dbReference>
<evidence type="ECO:0000256" key="6">
    <source>
        <dbReference type="SAM" id="MobiDB-lite"/>
    </source>
</evidence>
<sequence>MAEEPVAKRKRLDDAAALSEGVDANEVIRFRLLNTSSNGAELTEEASFGPDMAHQFFGDDELIHGHTAPSVDIWIDQRTYVGYLDFMSSSQQTGATDVRKAILANFPGGLADSKEQFSAKIAAAQQPSLESLGPTLSLKDFPDGSSLAVYQVNLSSAHESIKALHAHMQPLLLFFIDGANLIEPKEPEWDLLLAMRTKGDVVTVRGFCTVFNFFCYPDRVRMRVSQVLVLPPFQRQGIGRALLEAVYALADTHNALDVTYEDATDNVQSIREKLELERAAKCAWLREAAASCAQSSAAANGSAHGNGHAETDDDSGSIALSLAYTQRAQRDLRVSKQQVRKLWEALLCAQPEMQSGQGAARLQALVQARLVGSVTSTKRVAENKRIYDLGSGFIMTKCPASSRVGSSAGMPPALESEDASGQSAEEREAALAEAVDARMEELKRLAAFVQRTR</sequence>
<dbReference type="EC" id="2.3.1.48" evidence="2"/>